<keyword evidence="2" id="KW-0732">Signal</keyword>
<evidence type="ECO:0000256" key="1">
    <source>
        <dbReference type="PROSITE-ProRule" id="PRU01005"/>
    </source>
</evidence>
<comment type="caution">
    <text evidence="1">Lacks conserved residue(s) required for the propagation of feature annotation.</text>
</comment>
<dbReference type="Gene3D" id="1.10.10.1870">
    <property type="entry name" value="ShTK domain-like"/>
    <property type="match status" value="1"/>
</dbReference>
<feature type="signal peptide" evidence="2">
    <location>
        <begin position="1"/>
        <end position="16"/>
    </location>
</feature>
<reference evidence="4" key="2">
    <citation type="submission" date="2020-07" db="EMBL/GenBank/DDBJ databases">
        <authorList>
            <person name="Klompen A.L."/>
            <person name="Macrander J."/>
            <person name="Reitzel A.M."/>
            <person name="Stampar S.N."/>
        </authorList>
    </citation>
    <scope>NUCLEOTIDE SEQUENCE</scope>
</reference>
<feature type="disulfide bond" evidence="1">
    <location>
        <begin position="149"/>
        <end position="183"/>
    </location>
</feature>
<evidence type="ECO:0000256" key="2">
    <source>
        <dbReference type="SAM" id="SignalP"/>
    </source>
</evidence>
<reference evidence="4" key="1">
    <citation type="journal article" date="2020" name="Mar. Drugs">
        <title>Transcriptomic Analysis of Four Cerianthid (Cnidaria, Ceriantharia) Venoms.</title>
        <authorList>
            <person name="Klompen A.M.L."/>
            <person name="Macrander J."/>
            <person name="Reitzel A.M."/>
            <person name="Stampar S.N."/>
        </authorList>
    </citation>
    <scope>NUCLEOTIDE SEQUENCE</scope>
</reference>
<accession>A0A7G7WZ28</accession>
<proteinExistence type="evidence at transcript level"/>
<organism evidence="4">
    <name type="scientific">Pachycerianthus borealis</name>
    <dbReference type="NCBI Taxonomy" id="2736680"/>
    <lineage>
        <taxon>Eukaryota</taxon>
        <taxon>Metazoa</taxon>
        <taxon>Cnidaria</taxon>
        <taxon>Anthozoa</taxon>
        <taxon>Ceriantharia</taxon>
        <taxon>Spirularia</taxon>
        <taxon>Cerianthidae</taxon>
        <taxon>Pachycerianthus</taxon>
    </lineage>
</organism>
<feature type="domain" description="ShKT" evidence="3">
    <location>
        <begin position="149"/>
        <end position="183"/>
    </location>
</feature>
<evidence type="ECO:0000313" key="4">
    <source>
        <dbReference type="EMBL" id="QNH72517.1"/>
    </source>
</evidence>
<keyword evidence="1" id="KW-1015">Disulfide bond</keyword>
<dbReference type="SMART" id="SM00254">
    <property type="entry name" value="ShKT"/>
    <property type="match status" value="2"/>
</dbReference>
<name>A0A7G7WZ28_9CNID</name>
<dbReference type="AlphaFoldDB" id="A0A7G7WZ28"/>
<dbReference type="PROSITE" id="PS51670">
    <property type="entry name" value="SHKT"/>
    <property type="match status" value="1"/>
</dbReference>
<dbReference type="Pfam" id="PF01549">
    <property type="entry name" value="ShK"/>
    <property type="match status" value="2"/>
</dbReference>
<dbReference type="InterPro" id="IPR003582">
    <property type="entry name" value="ShKT_dom"/>
</dbReference>
<sequence>MTTAVLFALLVVLCNAVSSRILEPLELEDFSSKDLDLMELEQLMLSDAHRYNDLKNKRDEFLEEKDLVEKLFGDSEKRANLCPEDKNPQLCARYEKWCTLSKTIFAACPKTCGVECKAPAPRKCDSSKFGCCWDDSDARGPNPEDCPVCADKMGICGRFKSNCEKPAAEKFMKHKCPETCGLCDQVSKK</sequence>
<feature type="chain" id="PRO_5028843900" evidence="2">
    <location>
        <begin position="17"/>
        <end position="189"/>
    </location>
</feature>
<protein>
    <submittedName>
        <fullName evidence="4">Toxin candidate TRINITY_DN22809_c0_g1_i1</fullName>
    </submittedName>
</protein>
<evidence type="ECO:0000259" key="3">
    <source>
        <dbReference type="PROSITE" id="PS51670"/>
    </source>
</evidence>
<dbReference type="EMBL" id="MT747583">
    <property type="protein sequence ID" value="QNH72517.1"/>
    <property type="molecule type" value="mRNA"/>
</dbReference>